<sequence>MDKLIPLPVAPRVPPKVTGQLARLATSVLAATLLAACGPKEPVRIGFIGELTGNSADLGEAGRNGALLAVETINQAGGIAGRQVELLARDTGSTPEAAKAAASELLGKGVVAVIGPMTSGMAKAILPAHDAARIVLVSPTATAMTLHGQDDYLFRINWTTRDNAMLYAKHCHERGFRRLALAANQNNRAFSESWANEFQRAFEQHGGQIVGIEYFDSAAESQLPVVEKLLAPRPDALVFVANAGDTARLAQQTRKLDQAVPLVAAEWASTGQLLEQGGQAVEGLAIVQQFNADDPSPHFTDFHQRYTKRFGRAPAFASVLAHDAATVLFDALGRRDGDTPLKRTLVDKGPFQGLQQTIRFDANGDTQRSAAIALVRDGRFVRQAP</sequence>
<dbReference type="SUPFAM" id="SSF53822">
    <property type="entry name" value="Periplasmic binding protein-like I"/>
    <property type="match status" value="1"/>
</dbReference>
<comment type="caution">
    <text evidence="6">The sequence shown here is derived from an EMBL/GenBank/DDBJ whole genome shotgun (WGS) entry which is preliminary data.</text>
</comment>
<accession>A0A930BTH2</accession>
<keyword evidence="4" id="KW-0029">Amino-acid transport</keyword>
<dbReference type="CDD" id="cd19983">
    <property type="entry name" value="PBP1_ABC_HAAT-like"/>
    <property type="match status" value="1"/>
</dbReference>
<evidence type="ECO:0000256" key="2">
    <source>
        <dbReference type="ARBA" id="ARBA00022448"/>
    </source>
</evidence>
<dbReference type="InterPro" id="IPR028081">
    <property type="entry name" value="Leu-bd"/>
</dbReference>
<dbReference type="Gene3D" id="3.40.50.2300">
    <property type="match status" value="2"/>
</dbReference>
<dbReference type="EMBL" id="JABZMI010000233">
    <property type="protein sequence ID" value="MBF1165575.1"/>
    <property type="molecule type" value="Genomic_DNA"/>
</dbReference>
<dbReference type="InterPro" id="IPR000709">
    <property type="entry name" value="Leu_Ile_Val-bd"/>
</dbReference>
<dbReference type="GO" id="GO:0006865">
    <property type="term" value="P:amino acid transport"/>
    <property type="evidence" value="ECO:0007669"/>
    <property type="project" value="UniProtKB-KW"/>
</dbReference>
<dbReference type="PANTHER" id="PTHR30483:SF6">
    <property type="entry name" value="PERIPLASMIC BINDING PROTEIN OF ABC TRANSPORTER FOR NATURAL AMINO ACIDS"/>
    <property type="match status" value="1"/>
</dbReference>
<dbReference type="PANTHER" id="PTHR30483">
    <property type="entry name" value="LEUCINE-SPECIFIC-BINDING PROTEIN"/>
    <property type="match status" value="1"/>
</dbReference>
<dbReference type="PRINTS" id="PR00337">
    <property type="entry name" value="LEUILEVALBP"/>
</dbReference>
<dbReference type="InterPro" id="IPR051010">
    <property type="entry name" value="BCAA_transport"/>
</dbReference>
<comment type="similarity">
    <text evidence="1">Belongs to the leucine-binding protein family.</text>
</comment>
<gene>
    <name evidence="6" type="ORF">HXL68_11105</name>
</gene>
<evidence type="ECO:0000259" key="5">
    <source>
        <dbReference type="Pfam" id="PF13458"/>
    </source>
</evidence>
<feature type="domain" description="Leucine-binding protein" evidence="5">
    <location>
        <begin position="42"/>
        <end position="376"/>
    </location>
</feature>
<keyword evidence="2" id="KW-0813">Transport</keyword>
<organism evidence="6 7">
    <name type="scientific">Dechloromonas agitata</name>
    <dbReference type="NCBI Taxonomy" id="73030"/>
    <lineage>
        <taxon>Bacteria</taxon>
        <taxon>Pseudomonadati</taxon>
        <taxon>Pseudomonadota</taxon>
        <taxon>Betaproteobacteria</taxon>
        <taxon>Rhodocyclales</taxon>
        <taxon>Azonexaceae</taxon>
        <taxon>Dechloromonas</taxon>
    </lineage>
</organism>
<evidence type="ECO:0000313" key="7">
    <source>
        <dbReference type="Proteomes" id="UP000718593"/>
    </source>
</evidence>
<name>A0A930BTH2_9RHOO</name>
<evidence type="ECO:0000313" key="6">
    <source>
        <dbReference type="EMBL" id="MBF1165575.1"/>
    </source>
</evidence>
<evidence type="ECO:0000256" key="1">
    <source>
        <dbReference type="ARBA" id="ARBA00010062"/>
    </source>
</evidence>
<protein>
    <submittedName>
        <fullName evidence="6">ABC transporter substrate-binding protein</fullName>
    </submittedName>
</protein>
<reference evidence="6" key="1">
    <citation type="submission" date="2020-04" db="EMBL/GenBank/DDBJ databases">
        <title>Deep metagenomics examines the oral microbiome during advanced dental caries in children, revealing novel taxa and co-occurrences with host molecules.</title>
        <authorList>
            <person name="Baker J.L."/>
            <person name="Morton J.T."/>
            <person name="Dinis M."/>
            <person name="Alvarez R."/>
            <person name="Tran N.C."/>
            <person name="Knight R."/>
            <person name="Edlund A."/>
        </authorList>
    </citation>
    <scope>NUCLEOTIDE SEQUENCE</scope>
    <source>
        <strain evidence="6">JCVI_32_bin.24</strain>
    </source>
</reference>
<dbReference type="Pfam" id="PF13458">
    <property type="entry name" value="Peripla_BP_6"/>
    <property type="match status" value="1"/>
</dbReference>
<dbReference type="InterPro" id="IPR028082">
    <property type="entry name" value="Peripla_BP_I"/>
</dbReference>
<dbReference type="Proteomes" id="UP000718593">
    <property type="component" value="Unassembled WGS sequence"/>
</dbReference>
<proteinExistence type="inferred from homology"/>
<dbReference type="AlphaFoldDB" id="A0A930BTH2"/>
<keyword evidence="3" id="KW-0732">Signal</keyword>
<evidence type="ECO:0000256" key="3">
    <source>
        <dbReference type="ARBA" id="ARBA00022729"/>
    </source>
</evidence>
<evidence type="ECO:0000256" key="4">
    <source>
        <dbReference type="ARBA" id="ARBA00022970"/>
    </source>
</evidence>